<dbReference type="EC" id="2.1.1.80" evidence="2"/>
<dbReference type="PIRSF" id="PIRSF000410">
    <property type="entry name" value="CheR"/>
    <property type="match status" value="1"/>
</dbReference>
<evidence type="ECO:0000256" key="4">
    <source>
        <dbReference type="ARBA" id="ARBA00022679"/>
    </source>
</evidence>
<dbReference type="EMBL" id="LIIK01000012">
    <property type="protein sequence ID" value="KQM09123.1"/>
    <property type="molecule type" value="Genomic_DNA"/>
</dbReference>
<dbReference type="PRINTS" id="PR00996">
    <property type="entry name" value="CHERMTFRASE"/>
</dbReference>
<feature type="domain" description="CheR-type methyltransferase" evidence="6">
    <location>
        <begin position="1"/>
        <end position="272"/>
    </location>
</feature>
<dbReference type="InterPro" id="IPR022641">
    <property type="entry name" value="CheR_N"/>
</dbReference>
<organism evidence="7 8">
    <name type="scientific">Candidatus [Bacteroides] periocalifornicus</name>
    <dbReference type="NCBI Taxonomy" id="1702214"/>
    <lineage>
        <taxon>Bacteria</taxon>
        <taxon>Pseudomonadati</taxon>
        <taxon>Bacteroidota</taxon>
    </lineage>
</organism>
<proteinExistence type="predicted"/>
<dbReference type="GO" id="GO:0008983">
    <property type="term" value="F:protein-glutamate O-methyltransferase activity"/>
    <property type="evidence" value="ECO:0007669"/>
    <property type="project" value="UniProtKB-EC"/>
</dbReference>
<gene>
    <name evidence="7" type="ORF">AL399_03535</name>
</gene>
<dbReference type="SUPFAM" id="SSF53335">
    <property type="entry name" value="S-adenosyl-L-methionine-dependent methyltransferases"/>
    <property type="match status" value="1"/>
</dbReference>
<dbReference type="Gene3D" id="3.40.50.150">
    <property type="entry name" value="Vaccinia Virus protein VP39"/>
    <property type="match status" value="1"/>
</dbReference>
<comment type="catalytic activity">
    <reaction evidence="1">
        <text>L-glutamyl-[protein] + S-adenosyl-L-methionine = [protein]-L-glutamate 5-O-methyl ester + S-adenosyl-L-homocysteine</text>
        <dbReference type="Rhea" id="RHEA:24452"/>
        <dbReference type="Rhea" id="RHEA-COMP:10208"/>
        <dbReference type="Rhea" id="RHEA-COMP:10311"/>
        <dbReference type="ChEBI" id="CHEBI:29973"/>
        <dbReference type="ChEBI" id="CHEBI:57856"/>
        <dbReference type="ChEBI" id="CHEBI:59789"/>
        <dbReference type="ChEBI" id="CHEBI:82795"/>
        <dbReference type="EC" id="2.1.1.80"/>
    </reaction>
</comment>
<keyword evidence="4" id="KW-0808">Transferase</keyword>
<evidence type="ECO:0000256" key="3">
    <source>
        <dbReference type="ARBA" id="ARBA00022603"/>
    </source>
</evidence>
<name>A0A0Q4AYF5_9BACT</name>
<dbReference type="PATRIC" id="fig|1702214.3.peg.1284"/>
<comment type="caution">
    <text evidence="7">The sequence shown here is derived from an EMBL/GenBank/DDBJ whole genome shotgun (WGS) entry which is preliminary data.</text>
</comment>
<evidence type="ECO:0000256" key="2">
    <source>
        <dbReference type="ARBA" id="ARBA00012534"/>
    </source>
</evidence>
<dbReference type="PANTHER" id="PTHR24422">
    <property type="entry name" value="CHEMOTAXIS PROTEIN METHYLTRANSFERASE"/>
    <property type="match status" value="1"/>
</dbReference>
<dbReference type="Proteomes" id="UP000054172">
    <property type="component" value="Unassembled WGS sequence"/>
</dbReference>
<dbReference type="PROSITE" id="PS50123">
    <property type="entry name" value="CHER"/>
    <property type="match status" value="1"/>
</dbReference>
<dbReference type="Pfam" id="PF01739">
    <property type="entry name" value="CheR"/>
    <property type="match status" value="1"/>
</dbReference>
<dbReference type="Pfam" id="PF03705">
    <property type="entry name" value="CheR_N"/>
    <property type="match status" value="1"/>
</dbReference>
<keyword evidence="5" id="KW-0949">S-adenosyl-L-methionine</keyword>
<keyword evidence="8" id="KW-1185">Reference proteome</keyword>
<sequence length="272" mass="31596">MELSDADFGRLSQFIYTTAGIKMPPAKRIMLQSRLQKRLRALNINDFKTYADYVLSDGGGDEIIHMLDVVSTNKTDFFREPVHFEFMKEVVLPEFYSKPGNQRINVWSAGCSSGEEPYTIGIVISEFNQGFPGRDFLILGTDLSTRILQAATNAVYKEERVEGIPLELKKRYFLRSKDREHPTVRIVPELRRHMQFRRLNFMDANYPVSESFDVVFCRNVLIYFDRKTQEEVIRKLCGKLKIGGYFFLGHSESIMNMNLPLKPIKPTIFRRV</sequence>
<dbReference type="Gene3D" id="1.10.155.10">
    <property type="entry name" value="Chemotaxis receptor methyltransferase CheR, N-terminal domain"/>
    <property type="match status" value="1"/>
</dbReference>
<dbReference type="SMART" id="SM00138">
    <property type="entry name" value="MeTrc"/>
    <property type="match status" value="1"/>
</dbReference>
<evidence type="ECO:0000313" key="8">
    <source>
        <dbReference type="Proteomes" id="UP000054172"/>
    </source>
</evidence>
<dbReference type="InterPro" id="IPR029063">
    <property type="entry name" value="SAM-dependent_MTases_sf"/>
</dbReference>
<keyword evidence="3" id="KW-0489">Methyltransferase</keyword>
<dbReference type="InterPro" id="IPR000780">
    <property type="entry name" value="CheR_MeTrfase"/>
</dbReference>
<accession>A0A0Q4AYF5</accession>
<dbReference type="STRING" id="1702214.AL399_03535"/>
<evidence type="ECO:0000259" key="6">
    <source>
        <dbReference type="PROSITE" id="PS50123"/>
    </source>
</evidence>
<dbReference type="GO" id="GO:0032259">
    <property type="term" value="P:methylation"/>
    <property type="evidence" value="ECO:0007669"/>
    <property type="project" value="UniProtKB-KW"/>
</dbReference>
<dbReference type="InterPro" id="IPR050903">
    <property type="entry name" value="Bact_Chemotaxis_MeTrfase"/>
</dbReference>
<evidence type="ECO:0000256" key="5">
    <source>
        <dbReference type="ARBA" id="ARBA00022691"/>
    </source>
</evidence>
<dbReference type="InterPro" id="IPR036804">
    <property type="entry name" value="CheR_N_sf"/>
</dbReference>
<evidence type="ECO:0000256" key="1">
    <source>
        <dbReference type="ARBA" id="ARBA00001541"/>
    </source>
</evidence>
<protein>
    <recommendedName>
        <fullName evidence="2">protein-glutamate O-methyltransferase</fullName>
        <ecNumber evidence="2">2.1.1.80</ecNumber>
    </recommendedName>
</protein>
<reference evidence="7" key="1">
    <citation type="submission" date="2015-08" db="EMBL/GenBank/DDBJ databases">
        <title>Candidatus Bacteriodes Periocalifornicus.</title>
        <authorList>
            <person name="McLean J.S."/>
            <person name="Kelley S."/>
        </authorList>
    </citation>
    <scope>NUCLEOTIDE SEQUENCE [LARGE SCALE GENOMIC DNA]</scope>
    <source>
        <strain evidence="7">12B</strain>
    </source>
</reference>
<dbReference type="SUPFAM" id="SSF47757">
    <property type="entry name" value="Chemotaxis receptor methyltransferase CheR, N-terminal domain"/>
    <property type="match status" value="1"/>
</dbReference>
<dbReference type="InterPro" id="IPR022642">
    <property type="entry name" value="CheR_C"/>
</dbReference>
<dbReference type="AlphaFoldDB" id="A0A0Q4AYF5"/>
<evidence type="ECO:0000313" key="7">
    <source>
        <dbReference type="EMBL" id="KQM09123.1"/>
    </source>
</evidence>
<dbReference type="PANTHER" id="PTHR24422:SF26">
    <property type="entry name" value="CHEMOTAXIS PROTEIN METHYLTRANSFERASE"/>
    <property type="match status" value="1"/>
</dbReference>
<dbReference type="InterPro" id="IPR026024">
    <property type="entry name" value="Chemotaxis_MeTrfase_CheR"/>
</dbReference>